<comment type="caution">
    <text evidence="3">The sequence shown here is derived from an EMBL/GenBank/DDBJ whole genome shotgun (WGS) entry which is preliminary data.</text>
</comment>
<organism evidence="3 5">
    <name type="scientific">Rotaria magnacalcarata</name>
    <dbReference type="NCBI Taxonomy" id="392030"/>
    <lineage>
        <taxon>Eukaryota</taxon>
        <taxon>Metazoa</taxon>
        <taxon>Spiralia</taxon>
        <taxon>Gnathifera</taxon>
        <taxon>Rotifera</taxon>
        <taxon>Eurotatoria</taxon>
        <taxon>Bdelloidea</taxon>
        <taxon>Philodinida</taxon>
        <taxon>Philodinidae</taxon>
        <taxon>Rotaria</taxon>
    </lineage>
</organism>
<reference evidence="3" key="1">
    <citation type="submission" date="2021-02" db="EMBL/GenBank/DDBJ databases">
        <authorList>
            <person name="Nowell W R."/>
        </authorList>
    </citation>
    <scope>NUCLEOTIDE SEQUENCE</scope>
</reference>
<proteinExistence type="predicted"/>
<dbReference type="InterPro" id="IPR013099">
    <property type="entry name" value="K_chnl_dom"/>
</dbReference>
<dbReference type="EMBL" id="CAJOBH010284310">
    <property type="protein sequence ID" value="CAF5173509.1"/>
    <property type="molecule type" value="Genomic_DNA"/>
</dbReference>
<dbReference type="SUPFAM" id="SSF81324">
    <property type="entry name" value="Voltage-gated potassium channels"/>
    <property type="match status" value="1"/>
</dbReference>
<dbReference type="Proteomes" id="UP000681967">
    <property type="component" value="Unassembled WGS sequence"/>
</dbReference>
<evidence type="ECO:0000256" key="1">
    <source>
        <dbReference type="SAM" id="Phobius"/>
    </source>
</evidence>
<feature type="non-terminal residue" evidence="3">
    <location>
        <position position="48"/>
    </location>
</feature>
<dbReference type="EMBL" id="CAJOBJ010018937">
    <property type="protein sequence ID" value="CAF4201312.1"/>
    <property type="molecule type" value="Genomic_DNA"/>
</dbReference>
<dbReference type="GO" id="GO:0008076">
    <property type="term" value="C:voltage-gated potassium channel complex"/>
    <property type="evidence" value="ECO:0007669"/>
    <property type="project" value="TreeGrafter"/>
</dbReference>
<evidence type="ECO:0000313" key="4">
    <source>
        <dbReference type="EMBL" id="CAF5173509.1"/>
    </source>
</evidence>
<dbReference type="Pfam" id="PF07885">
    <property type="entry name" value="Ion_trans_2"/>
    <property type="match status" value="1"/>
</dbReference>
<feature type="non-terminal residue" evidence="3">
    <location>
        <position position="1"/>
    </location>
</feature>
<sequence>MFYSNCLVATIGYGDRVPHTSSIGAGKIVTACLSMIGIAFFSLPAGIL</sequence>
<dbReference type="AlphaFoldDB" id="A0A8S2S6Q6"/>
<keyword evidence="1" id="KW-1133">Transmembrane helix</keyword>
<protein>
    <recommendedName>
        <fullName evidence="2">Potassium channel domain-containing protein</fullName>
    </recommendedName>
</protein>
<dbReference type="PANTHER" id="PTHR47735">
    <property type="entry name" value="POTASSIUM VOLTAGE-GATED CHANNEL SUBFAMILY KQT MEMBER 4"/>
    <property type="match status" value="1"/>
</dbReference>
<feature type="domain" description="Potassium channel" evidence="2">
    <location>
        <begin position="1"/>
        <end position="44"/>
    </location>
</feature>
<dbReference type="InterPro" id="IPR003937">
    <property type="entry name" value="K_chnl_volt-dep_KCNQ"/>
</dbReference>
<dbReference type="Proteomes" id="UP000681720">
    <property type="component" value="Unassembled WGS sequence"/>
</dbReference>
<feature type="transmembrane region" description="Helical" evidence="1">
    <location>
        <begin position="28"/>
        <end position="47"/>
    </location>
</feature>
<evidence type="ECO:0000313" key="5">
    <source>
        <dbReference type="Proteomes" id="UP000681720"/>
    </source>
</evidence>
<gene>
    <name evidence="4" type="ORF">BYL167_LOCUS77762</name>
    <name evidence="3" type="ORF">GIL414_LOCUS21622</name>
</gene>
<name>A0A8S2S6Q6_9BILA</name>
<accession>A0A8S2S6Q6</accession>
<dbReference type="GO" id="GO:0005249">
    <property type="term" value="F:voltage-gated potassium channel activity"/>
    <property type="evidence" value="ECO:0007669"/>
    <property type="project" value="InterPro"/>
</dbReference>
<evidence type="ECO:0000313" key="3">
    <source>
        <dbReference type="EMBL" id="CAF4201312.1"/>
    </source>
</evidence>
<keyword evidence="1" id="KW-0812">Transmembrane</keyword>
<dbReference type="Gene3D" id="1.10.287.70">
    <property type="match status" value="1"/>
</dbReference>
<evidence type="ECO:0000259" key="2">
    <source>
        <dbReference type="Pfam" id="PF07885"/>
    </source>
</evidence>
<keyword evidence="1" id="KW-0472">Membrane</keyword>